<dbReference type="PANTHER" id="PTHR37984:SF13">
    <property type="entry name" value="RIBONUCLEASE H"/>
    <property type="match status" value="1"/>
</dbReference>
<dbReference type="PANTHER" id="PTHR37984">
    <property type="entry name" value="PROTEIN CBG26694"/>
    <property type="match status" value="1"/>
</dbReference>
<accession>A0A1X7VXD7</accession>
<dbReference type="InParanoid" id="A0A1X7VXD7"/>
<dbReference type="AlphaFoldDB" id="A0A1X7VXD7"/>
<organism evidence="1">
    <name type="scientific">Amphimedon queenslandica</name>
    <name type="common">Sponge</name>
    <dbReference type="NCBI Taxonomy" id="400682"/>
    <lineage>
        <taxon>Eukaryota</taxon>
        <taxon>Metazoa</taxon>
        <taxon>Porifera</taxon>
        <taxon>Demospongiae</taxon>
        <taxon>Heteroscleromorpha</taxon>
        <taxon>Haplosclerida</taxon>
        <taxon>Niphatidae</taxon>
        <taxon>Amphimedon</taxon>
    </lineage>
</organism>
<name>A0A1X7VXD7_AMPQE</name>
<dbReference type="InterPro" id="IPR043128">
    <property type="entry name" value="Rev_trsase/Diguanyl_cyclase"/>
</dbReference>
<dbReference type="InterPro" id="IPR050951">
    <property type="entry name" value="Retrovirus_Pol_polyprotein"/>
</dbReference>
<dbReference type="InterPro" id="IPR043502">
    <property type="entry name" value="DNA/RNA_pol_sf"/>
</dbReference>
<sequence length="112" mass="12857">MEPSVTYLGYQIDKAGIHPLPKKDKAIQDAPPPKNVYELKAYLGLQNYYSKFFPNLSQELHSLYQLLKADQPWKWKKEEADTLQVSKDLLVSSNVLVHYDSTKELILDCDAS</sequence>
<dbReference type="SUPFAM" id="SSF56672">
    <property type="entry name" value="DNA/RNA polymerases"/>
    <property type="match status" value="1"/>
</dbReference>
<dbReference type="eggNOG" id="KOG0017">
    <property type="taxonomic scope" value="Eukaryota"/>
</dbReference>
<protein>
    <recommendedName>
        <fullName evidence="2">Reverse transcriptase/retrotransposon-derived protein RNase H-like domain-containing protein</fullName>
    </recommendedName>
</protein>
<dbReference type="FunFam" id="3.30.70.270:FF:000063">
    <property type="entry name" value="Zinc knuckle domaincontaining protein"/>
    <property type="match status" value="1"/>
</dbReference>
<evidence type="ECO:0008006" key="2">
    <source>
        <dbReference type="Google" id="ProtNLM"/>
    </source>
</evidence>
<evidence type="ECO:0000313" key="1">
    <source>
        <dbReference type="EnsemblMetazoa" id="Aqu2.1.44556_001"/>
    </source>
</evidence>
<dbReference type="EnsemblMetazoa" id="Aqu2.1.44556_001">
    <property type="protein sequence ID" value="Aqu2.1.44556_001"/>
    <property type="gene ID" value="Aqu2.1.44556"/>
</dbReference>
<proteinExistence type="predicted"/>
<dbReference type="Gene3D" id="3.30.70.270">
    <property type="match status" value="1"/>
</dbReference>
<reference evidence="1" key="1">
    <citation type="submission" date="2017-05" db="UniProtKB">
        <authorList>
            <consortium name="EnsemblMetazoa"/>
        </authorList>
    </citation>
    <scope>IDENTIFICATION</scope>
</reference>